<comment type="catalytic activity">
    <reaction evidence="1">
        <text>ATP + protein L-histidine = ADP + protein N-phospho-L-histidine.</text>
        <dbReference type="EC" id="2.7.13.3"/>
    </reaction>
</comment>
<dbReference type="InterPro" id="IPR003661">
    <property type="entry name" value="HisK_dim/P_dom"/>
</dbReference>
<dbReference type="InterPro" id="IPR029016">
    <property type="entry name" value="GAF-like_dom_sf"/>
</dbReference>
<organism evidence="5 6">
    <name type="scientific">Pararhodobacter zhoushanensis</name>
    <dbReference type="NCBI Taxonomy" id="2479545"/>
    <lineage>
        <taxon>Bacteria</taxon>
        <taxon>Pseudomonadati</taxon>
        <taxon>Pseudomonadota</taxon>
        <taxon>Alphaproteobacteria</taxon>
        <taxon>Rhodobacterales</taxon>
        <taxon>Paracoccaceae</taxon>
        <taxon>Pararhodobacter</taxon>
    </lineage>
</organism>
<evidence type="ECO:0000256" key="2">
    <source>
        <dbReference type="ARBA" id="ARBA00012438"/>
    </source>
</evidence>
<dbReference type="CDD" id="cd00082">
    <property type="entry name" value="HisKA"/>
    <property type="match status" value="1"/>
</dbReference>
<keyword evidence="5" id="KW-0418">Kinase</keyword>
<dbReference type="RefSeq" id="WP_264505655.1">
    <property type="nucleotide sequence ID" value="NZ_JAPDFL010000001.1"/>
</dbReference>
<evidence type="ECO:0000313" key="6">
    <source>
        <dbReference type="Proteomes" id="UP001208938"/>
    </source>
</evidence>
<dbReference type="Gene3D" id="3.30.450.40">
    <property type="match status" value="1"/>
</dbReference>
<dbReference type="GO" id="GO:0016301">
    <property type="term" value="F:kinase activity"/>
    <property type="evidence" value="ECO:0007669"/>
    <property type="project" value="UniProtKB-KW"/>
</dbReference>
<gene>
    <name evidence="5" type="ORF">OKW52_10490</name>
</gene>
<proteinExistence type="predicted"/>
<dbReference type="Pfam" id="PF00512">
    <property type="entry name" value="HisKA"/>
    <property type="match status" value="1"/>
</dbReference>
<keyword evidence="5" id="KW-0808">Transferase</keyword>
<dbReference type="SUPFAM" id="SSF55874">
    <property type="entry name" value="ATPase domain of HSP90 chaperone/DNA topoisomerase II/histidine kinase"/>
    <property type="match status" value="1"/>
</dbReference>
<feature type="domain" description="Histidine kinase" evidence="4">
    <location>
        <begin position="170"/>
        <end position="385"/>
    </location>
</feature>
<dbReference type="InterPro" id="IPR036890">
    <property type="entry name" value="HATPase_C_sf"/>
</dbReference>
<evidence type="ECO:0000256" key="3">
    <source>
        <dbReference type="ARBA" id="ARBA00022553"/>
    </source>
</evidence>
<dbReference type="Gene3D" id="1.10.287.130">
    <property type="match status" value="1"/>
</dbReference>
<dbReference type="Pfam" id="PF02518">
    <property type="entry name" value="HATPase_c"/>
    <property type="match status" value="1"/>
</dbReference>
<dbReference type="SMART" id="SM00065">
    <property type="entry name" value="GAF"/>
    <property type="match status" value="1"/>
</dbReference>
<dbReference type="Gene3D" id="3.30.565.10">
    <property type="entry name" value="Histidine kinase-like ATPase, C-terminal domain"/>
    <property type="match status" value="1"/>
</dbReference>
<dbReference type="EC" id="2.7.13.3" evidence="2"/>
<dbReference type="PRINTS" id="PR00344">
    <property type="entry name" value="BCTRLSENSOR"/>
</dbReference>
<dbReference type="PANTHER" id="PTHR43102">
    <property type="entry name" value="SLR1143 PROTEIN"/>
    <property type="match status" value="1"/>
</dbReference>
<dbReference type="InterPro" id="IPR003594">
    <property type="entry name" value="HATPase_dom"/>
</dbReference>
<evidence type="ECO:0000259" key="4">
    <source>
        <dbReference type="PROSITE" id="PS50109"/>
    </source>
</evidence>
<dbReference type="InterPro" id="IPR036097">
    <property type="entry name" value="HisK_dim/P_sf"/>
</dbReference>
<reference evidence="5 6" key="1">
    <citation type="submission" date="2022-10" db="EMBL/GenBank/DDBJ databases">
        <title>Pararhodobacter sp. nov., isolated from marine algae.</title>
        <authorList>
            <person name="Choi B.J."/>
            <person name="Kim J.M."/>
            <person name="Lee J.K."/>
            <person name="Choi D.G."/>
            <person name="Jeon C.O."/>
        </authorList>
    </citation>
    <scope>NUCLEOTIDE SEQUENCE [LARGE SCALE GENOMIC DNA]</scope>
    <source>
        <strain evidence="5 6">ZQ420</strain>
    </source>
</reference>
<dbReference type="InterPro" id="IPR004358">
    <property type="entry name" value="Sig_transdc_His_kin-like_C"/>
</dbReference>
<keyword evidence="6" id="KW-1185">Reference proteome</keyword>
<protein>
    <recommendedName>
        <fullName evidence="2">histidine kinase</fullName>
        <ecNumber evidence="2">2.7.13.3</ecNumber>
    </recommendedName>
</protein>
<sequence length="397" mass="42977">MRSVFAVPGLGSDNDALFEALCEATRKLLDCPVAHISILEDDTQWYKCVVGMDLDRMPREMSFCAYTVLTGDPLVVADLSADPRFKRHPMVVPGGPQARFYAGVPLVLASGQRLGSLCALDLKPHESPSEAQIAILVDLGRAVVAALEAAPPQPATLTDDLSAKQAFIALIGHELRTPLTILFGSLRLLEMQEGEPANPRLTRAARKSVEHLMALVETIIHFSDASSGEVTLNEQLCDLSELFAVIEGMTLPGASGALKTIERDPDFVSLRVQLDPDHMKTALNALALNAINHGGDQIRVGARRDGDGNLELWVTDNGRLENHVNLARLYEPFVVGGDIKNRDTRGGLGLGLPLTRKLVELHGGDFLVRTTDTGTSAVIRLPVWRTEVPEPATARRA</sequence>
<keyword evidence="3" id="KW-0597">Phosphoprotein</keyword>
<evidence type="ECO:0000313" key="5">
    <source>
        <dbReference type="EMBL" id="MCW1932673.1"/>
    </source>
</evidence>
<dbReference type="Pfam" id="PF01590">
    <property type="entry name" value="GAF"/>
    <property type="match status" value="1"/>
</dbReference>
<dbReference type="EMBL" id="JAPDFL010000001">
    <property type="protein sequence ID" value="MCW1932673.1"/>
    <property type="molecule type" value="Genomic_DNA"/>
</dbReference>
<dbReference type="SUPFAM" id="SSF47384">
    <property type="entry name" value="Homodimeric domain of signal transducing histidine kinase"/>
    <property type="match status" value="1"/>
</dbReference>
<dbReference type="Proteomes" id="UP001208938">
    <property type="component" value="Unassembled WGS sequence"/>
</dbReference>
<evidence type="ECO:0000256" key="1">
    <source>
        <dbReference type="ARBA" id="ARBA00000085"/>
    </source>
</evidence>
<comment type="caution">
    <text evidence="5">The sequence shown here is derived from an EMBL/GenBank/DDBJ whole genome shotgun (WGS) entry which is preliminary data.</text>
</comment>
<dbReference type="PANTHER" id="PTHR43102:SF2">
    <property type="entry name" value="GAF DOMAIN-CONTAINING PROTEIN"/>
    <property type="match status" value="1"/>
</dbReference>
<dbReference type="SMART" id="SM00388">
    <property type="entry name" value="HisKA"/>
    <property type="match status" value="1"/>
</dbReference>
<name>A0ABT3GYS1_9RHOB</name>
<dbReference type="SMART" id="SM00387">
    <property type="entry name" value="HATPase_c"/>
    <property type="match status" value="1"/>
</dbReference>
<accession>A0ABT3GYS1</accession>
<dbReference type="SUPFAM" id="SSF55781">
    <property type="entry name" value="GAF domain-like"/>
    <property type="match status" value="1"/>
</dbReference>
<dbReference type="InterPro" id="IPR005467">
    <property type="entry name" value="His_kinase_dom"/>
</dbReference>
<dbReference type="PROSITE" id="PS50109">
    <property type="entry name" value="HIS_KIN"/>
    <property type="match status" value="1"/>
</dbReference>
<dbReference type="InterPro" id="IPR003018">
    <property type="entry name" value="GAF"/>
</dbReference>